<accession>A0A1G6LYP5</accession>
<evidence type="ECO:0000256" key="10">
    <source>
        <dbReference type="SAM" id="Phobius"/>
    </source>
</evidence>
<dbReference type="GO" id="GO:0005886">
    <property type="term" value="C:plasma membrane"/>
    <property type="evidence" value="ECO:0007669"/>
    <property type="project" value="UniProtKB-SubCell"/>
</dbReference>
<evidence type="ECO:0000256" key="8">
    <source>
        <dbReference type="ARBA" id="ARBA00023010"/>
    </source>
</evidence>
<evidence type="ECO:0000256" key="9">
    <source>
        <dbReference type="ARBA" id="ARBA00023136"/>
    </source>
</evidence>
<name>A0A1G6LYP5_9BACT</name>
<dbReference type="PANTHER" id="PTHR33909:SF1">
    <property type="entry name" value="SEC TRANSLOCON ACCESSORY COMPLEX SUBUNIT YAJC"/>
    <property type="match status" value="1"/>
</dbReference>
<keyword evidence="9 10" id="KW-0472">Membrane</keyword>
<dbReference type="RefSeq" id="WP_091403595.1">
    <property type="nucleotide sequence ID" value="NZ_FMYV01000004.1"/>
</dbReference>
<dbReference type="InterPro" id="IPR003849">
    <property type="entry name" value="Preprotein_translocase_YajC"/>
</dbReference>
<evidence type="ECO:0000256" key="5">
    <source>
        <dbReference type="ARBA" id="ARBA00022692"/>
    </source>
</evidence>
<dbReference type="NCBIfam" id="TIGR00739">
    <property type="entry name" value="yajC"/>
    <property type="match status" value="1"/>
</dbReference>
<reference evidence="12 14" key="2">
    <citation type="submission" date="2019-04" db="EMBL/GenBank/DDBJ databases">
        <title>Draft genome sequence data and analysis of a Fermenting Bacterium, Geotoga petraea strain HO-Geo1, isolated from heavy-oil petroleum reservoir in Russia.</title>
        <authorList>
            <person name="Grouzdev D.S."/>
            <person name="Semenova E.M."/>
            <person name="Sokolova D.S."/>
            <person name="Tourova T.P."/>
            <person name="Poltaraus A.B."/>
            <person name="Nazina T.N."/>
        </authorList>
    </citation>
    <scope>NUCLEOTIDE SEQUENCE [LARGE SCALE GENOMIC DNA]</scope>
    <source>
        <strain evidence="12 14">HO-Geo1</strain>
    </source>
</reference>
<dbReference type="Pfam" id="PF02699">
    <property type="entry name" value="YajC"/>
    <property type="match status" value="1"/>
</dbReference>
<dbReference type="AlphaFoldDB" id="A0A1G6LYP5"/>
<proteinExistence type="inferred from homology"/>
<keyword evidence="5 10" id="KW-0812">Transmembrane</keyword>
<sequence length="136" mass="14597">MLEKVIEFINFAPAGTTGDAAGAAGGTTDAAATGATGGFGSIWFIVILFVLMYVILILPQRRQEKKHKEMISQLSRGDKVMTAAGIIGKIVSIQNDRIRISTGDKTEIDITKNAVSAVLNKSEQPTTENKSEEDKK</sequence>
<keyword evidence="4" id="KW-1003">Cell membrane</keyword>
<comment type="subcellular location">
    <subcellularLocation>
        <location evidence="1">Cell membrane</location>
        <topology evidence="1">Single-pass membrane protein</topology>
    </subcellularLocation>
</comment>
<keyword evidence="7 10" id="KW-1133">Transmembrane helix</keyword>
<gene>
    <name evidence="12" type="primary">yajC</name>
    <name evidence="12" type="ORF">E4650_07390</name>
    <name evidence="11" type="ORF">SAMN04488588_1184</name>
</gene>
<evidence type="ECO:0000256" key="7">
    <source>
        <dbReference type="ARBA" id="ARBA00022989"/>
    </source>
</evidence>
<evidence type="ECO:0000313" key="11">
    <source>
        <dbReference type="EMBL" id="SDC48350.1"/>
    </source>
</evidence>
<keyword evidence="13" id="KW-1185">Reference proteome</keyword>
<protein>
    <submittedName>
        <fullName evidence="11 12">Protein translocase subunit yajC</fullName>
    </submittedName>
</protein>
<dbReference type="GO" id="GO:0015031">
    <property type="term" value="P:protein transport"/>
    <property type="evidence" value="ECO:0007669"/>
    <property type="project" value="UniProtKB-KW"/>
</dbReference>
<dbReference type="Proteomes" id="UP000297288">
    <property type="component" value="Unassembled WGS sequence"/>
</dbReference>
<dbReference type="OrthoDB" id="48187at2"/>
<keyword evidence="8" id="KW-0811">Translocation</keyword>
<evidence type="ECO:0000313" key="14">
    <source>
        <dbReference type="Proteomes" id="UP000297288"/>
    </source>
</evidence>
<evidence type="ECO:0000313" key="13">
    <source>
        <dbReference type="Proteomes" id="UP000199322"/>
    </source>
</evidence>
<dbReference type="SMART" id="SM01323">
    <property type="entry name" value="YajC"/>
    <property type="match status" value="1"/>
</dbReference>
<dbReference type="EMBL" id="SRME01000004">
    <property type="protein sequence ID" value="TGG87561.1"/>
    <property type="molecule type" value="Genomic_DNA"/>
</dbReference>
<dbReference type="EMBL" id="FMYV01000004">
    <property type="protein sequence ID" value="SDC48350.1"/>
    <property type="molecule type" value="Genomic_DNA"/>
</dbReference>
<evidence type="ECO:0000256" key="4">
    <source>
        <dbReference type="ARBA" id="ARBA00022475"/>
    </source>
</evidence>
<comment type="similarity">
    <text evidence="2">Belongs to the YajC family.</text>
</comment>
<evidence type="ECO:0000256" key="3">
    <source>
        <dbReference type="ARBA" id="ARBA00022448"/>
    </source>
</evidence>
<evidence type="ECO:0000256" key="6">
    <source>
        <dbReference type="ARBA" id="ARBA00022927"/>
    </source>
</evidence>
<evidence type="ECO:0000256" key="1">
    <source>
        <dbReference type="ARBA" id="ARBA00004162"/>
    </source>
</evidence>
<reference evidence="11 13" key="1">
    <citation type="submission" date="2016-10" db="EMBL/GenBank/DDBJ databases">
        <authorList>
            <person name="de Groot N.N."/>
        </authorList>
    </citation>
    <scope>NUCLEOTIDE SEQUENCE [LARGE SCALE GENOMIC DNA]</scope>
    <source>
        <strain evidence="11 13">WG14</strain>
    </source>
</reference>
<evidence type="ECO:0000313" key="12">
    <source>
        <dbReference type="EMBL" id="TGG87561.1"/>
    </source>
</evidence>
<feature type="transmembrane region" description="Helical" evidence="10">
    <location>
        <begin position="38"/>
        <end position="58"/>
    </location>
</feature>
<dbReference type="STRING" id="28234.SAMN04488588_1184"/>
<organism evidence="11 13">
    <name type="scientific">Geotoga petraea</name>
    <dbReference type="NCBI Taxonomy" id="28234"/>
    <lineage>
        <taxon>Bacteria</taxon>
        <taxon>Thermotogati</taxon>
        <taxon>Thermotogota</taxon>
        <taxon>Thermotogae</taxon>
        <taxon>Petrotogales</taxon>
        <taxon>Petrotogaceae</taxon>
        <taxon>Geotoga</taxon>
    </lineage>
</organism>
<dbReference type="Proteomes" id="UP000199322">
    <property type="component" value="Unassembled WGS sequence"/>
</dbReference>
<keyword evidence="3" id="KW-0813">Transport</keyword>
<evidence type="ECO:0000256" key="2">
    <source>
        <dbReference type="ARBA" id="ARBA00006742"/>
    </source>
</evidence>
<dbReference type="PANTHER" id="PTHR33909">
    <property type="entry name" value="SEC TRANSLOCON ACCESSORY COMPLEX SUBUNIT YAJC"/>
    <property type="match status" value="1"/>
</dbReference>
<keyword evidence="6" id="KW-0653">Protein transport</keyword>
<dbReference type="PRINTS" id="PR01853">
    <property type="entry name" value="YAJCTRNLCASE"/>
</dbReference>